<protein>
    <submittedName>
        <fullName evidence="2">Aminopeptidase</fullName>
    </submittedName>
</protein>
<keyword evidence="3" id="KW-1185">Reference proteome</keyword>
<dbReference type="Proteomes" id="UP001629156">
    <property type="component" value="Unassembled WGS sequence"/>
</dbReference>
<gene>
    <name evidence="2" type="ORF">ABS766_08675</name>
</gene>
<keyword evidence="2" id="KW-0378">Hydrolase</keyword>
<sequence>MKKRLLFLFSLFTILVQAQHHNRIMADVDYASKTITVRQDITYFNQTEDTLSKIILNDWVNAYSSKTSPLARRFSDEFVKSFHLAKDEDRGSTTIANVVDQNGLFLTWSRPDKHPDIVTIHLKNPIYPNHKFTISLTYTVKIPNNRFTHFGYDEKEGKWYLKDWYLTPARFENGNFVVYSNENIDDIANAACNYEVTLTLPKGLSVTTDLHNANKTDKGTTDEYYLRGNNRMNFELVLEQQNSFETFGFKGVQVNCNLKDQNISGIERAAIISKVVSYTSENLGKFPNEKLLVTQTNYDRNPVYGLNQLPSFLRPFPDSFIYEIRFLKTYLEAYLKASLKLDPRKDNWIYDAIEMELIIKYIQANHPDMKMMGSLGEWGILKGYNIFSIKVNDQYDYVYLLMARRNQDQPIGDKKNTFLKFNAQIAGKYKAGLSLDYLDNYLGNNTIAKSIKQFYSLNTDNLQVSREDFEQILKTNSNKNINWFFTTMVQSRDIIDYKFKEVDKKGDSLQITIKNKTGTSVPIPLYGLKDDKVIFKYWLNDVDKDSTFTIPRNNADRLALNYNNEVPEYNRRNNWYNLKTFAFNKPVKGTLLRDIENPKYNQFFYVPNFVFNLYDGVSPGLKINNKSIIEKPFIFDLTPTYSVKTKQLIGSYYLMYNQYIRDGELYNIRYSTSGSTYHYAPDARYIKFTPAIQFRMRDENLRSNKREFITLRYVSVNREKSAFLATEQQNENYSVFNAAYSKYENEITRYYGFNTDVQIANAFGKLSGELQFRRLFNDNRQINLRFYAGMFMYRDTQSEYFSFGLDRPTDYLFDYNFYGRSEATGIMSQQFILAEGGFKSILDTRYANQWMTTVNGSFNIWNWVEVYGDAGLFKNKYNSARFVYDSGIRLNLLPDYFELYFPVYSSNGLEFENGDYSKKIRFVVTISPNTLINLFTRKWF</sequence>
<name>A0ABW8YYQ5_9FLAO</name>
<dbReference type="EMBL" id="JBELPZ010000007">
    <property type="protein sequence ID" value="MFL9844492.1"/>
    <property type="molecule type" value="Genomic_DNA"/>
</dbReference>
<proteinExistence type="predicted"/>
<evidence type="ECO:0000313" key="2">
    <source>
        <dbReference type="EMBL" id="MFL9844492.1"/>
    </source>
</evidence>
<comment type="caution">
    <text evidence="2">The sequence shown here is derived from an EMBL/GenBank/DDBJ whole genome shotgun (WGS) entry which is preliminary data.</text>
</comment>
<feature type="signal peptide" evidence="1">
    <location>
        <begin position="1"/>
        <end position="18"/>
    </location>
</feature>
<keyword evidence="2" id="KW-0031">Aminopeptidase</keyword>
<evidence type="ECO:0000256" key="1">
    <source>
        <dbReference type="SAM" id="SignalP"/>
    </source>
</evidence>
<dbReference type="RefSeq" id="WP_408084743.1">
    <property type="nucleotide sequence ID" value="NZ_JBELPZ010000007.1"/>
</dbReference>
<evidence type="ECO:0000313" key="3">
    <source>
        <dbReference type="Proteomes" id="UP001629156"/>
    </source>
</evidence>
<dbReference type="InterPro" id="IPR027268">
    <property type="entry name" value="Peptidase_M4/M1_CTD_sf"/>
</dbReference>
<keyword evidence="2" id="KW-0645">Protease</keyword>
<accession>A0ABW8YYQ5</accession>
<dbReference type="GO" id="GO:0004177">
    <property type="term" value="F:aminopeptidase activity"/>
    <property type="evidence" value="ECO:0007669"/>
    <property type="project" value="UniProtKB-KW"/>
</dbReference>
<reference evidence="2 3" key="1">
    <citation type="submission" date="2024-06" db="EMBL/GenBank/DDBJ databases">
        <authorList>
            <person name="Kaempfer P."/>
            <person name="Viver T."/>
        </authorList>
    </citation>
    <scope>NUCLEOTIDE SEQUENCE [LARGE SCALE GENOMIC DNA]</scope>
    <source>
        <strain evidence="2 3">ST-119</strain>
    </source>
</reference>
<organism evidence="2 3">
    <name type="scientific">Flavobacterium rhizosphaerae</name>
    <dbReference type="NCBI Taxonomy" id="3163298"/>
    <lineage>
        <taxon>Bacteria</taxon>
        <taxon>Pseudomonadati</taxon>
        <taxon>Bacteroidota</taxon>
        <taxon>Flavobacteriia</taxon>
        <taxon>Flavobacteriales</taxon>
        <taxon>Flavobacteriaceae</taxon>
        <taxon>Flavobacterium</taxon>
    </lineage>
</organism>
<keyword evidence="1" id="KW-0732">Signal</keyword>
<dbReference type="Gene3D" id="1.10.390.10">
    <property type="entry name" value="Neutral Protease Domain 2"/>
    <property type="match status" value="1"/>
</dbReference>
<feature type="chain" id="PRO_5045460065" evidence="1">
    <location>
        <begin position="19"/>
        <end position="940"/>
    </location>
</feature>